<evidence type="ECO:0000313" key="4">
    <source>
        <dbReference type="EMBL" id="KAK1376290.1"/>
    </source>
</evidence>
<feature type="region of interest" description="Disordered" evidence="3">
    <location>
        <begin position="201"/>
        <end position="237"/>
    </location>
</feature>
<evidence type="ECO:0000256" key="1">
    <source>
        <dbReference type="ARBA" id="ARBA00009778"/>
    </source>
</evidence>
<reference evidence="4" key="2">
    <citation type="submission" date="2023-05" db="EMBL/GenBank/DDBJ databases">
        <authorList>
            <person name="Schelkunov M.I."/>
        </authorList>
    </citation>
    <scope>NUCLEOTIDE SEQUENCE</scope>
    <source>
        <strain evidence="4">Hsosn_3</strain>
        <tissue evidence="4">Leaf</tissue>
    </source>
</reference>
<organism evidence="4 5">
    <name type="scientific">Heracleum sosnowskyi</name>
    <dbReference type="NCBI Taxonomy" id="360622"/>
    <lineage>
        <taxon>Eukaryota</taxon>
        <taxon>Viridiplantae</taxon>
        <taxon>Streptophyta</taxon>
        <taxon>Embryophyta</taxon>
        <taxon>Tracheophyta</taxon>
        <taxon>Spermatophyta</taxon>
        <taxon>Magnoliopsida</taxon>
        <taxon>eudicotyledons</taxon>
        <taxon>Gunneridae</taxon>
        <taxon>Pentapetalae</taxon>
        <taxon>asterids</taxon>
        <taxon>campanulids</taxon>
        <taxon>Apiales</taxon>
        <taxon>Apiaceae</taxon>
        <taxon>Apioideae</taxon>
        <taxon>apioid superclade</taxon>
        <taxon>Tordylieae</taxon>
        <taxon>Tordyliinae</taxon>
        <taxon>Heracleum</taxon>
    </lineage>
</organism>
<name>A0AAD8MHK2_9APIA</name>
<feature type="region of interest" description="Disordered" evidence="3">
    <location>
        <begin position="1"/>
        <end position="38"/>
    </location>
</feature>
<dbReference type="PANTHER" id="PTHR34224:SF4">
    <property type="entry name" value="INTERACTOR OF CONSTITUTIVE ACTIVE ROPS 2, CHLOROPLASTIC"/>
    <property type="match status" value="1"/>
</dbReference>
<dbReference type="InterPro" id="IPR029688">
    <property type="entry name" value="ICR"/>
</dbReference>
<dbReference type="PANTHER" id="PTHR34224">
    <property type="entry name" value="INTERACTOR OF CONSTITUTIVE ACTIVE ROPS 2, CHLOROPLASTIC-RELATED"/>
    <property type="match status" value="1"/>
</dbReference>
<gene>
    <name evidence="4" type="ORF">POM88_032483</name>
</gene>
<comment type="similarity">
    <text evidence="1">Belongs to the ICR family.</text>
</comment>
<evidence type="ECO:0000256" key="2">
    <source>
        <dbReference type="ARBA" id="ARBA00023054"/>
    </source>
</evidence>
<dbReference type="EMBL" id="JAUIZM010000007">
    <property type="protein sequence ID" value="KAK1376290.1"/>
    <property type="molecule type" value="Genomic_DNA"/>
</dbReference>
<evidence type="ECO:0000256" key="3">
    <source>
        <dbReference type="SAM" id="MobiDB-lite"/>
    </source>
</evidence>
<dbReference type="Proteomes" id="UP001237642">
    <property type="component" value="Unassembled WGS sequence"/>
</dbReference>
<reference evidence="4" key="1">
    <citation type="submission" date="2023-02" db="EMBL/GenBank/DDBJ databases">
        <title>Genome of toxic invasive species Heracleum sosnowskyi carries increased number of genes despite the absence of recent whole-genome duplications.</title>
        <authorList>
            <person name="Schelkunov M."/>
            <person name="Shtratnikova V."/>
            <person name="Makarenko M."/>
            <person name="Klepikova A."/>
            <person name="Omelchenko D."/>
            <person name="Novikova G."/>
            <person name="Obukhova E."/>
            <person name="Bogdanov V."/>
            <person name="Penin A."/>
            <person name="Logacheva M."/>
        </authorList>
    </citation>
    <scope>NUCLEOTIDE SEQUENCE</scope>
    <source>
        <strain evidence="4">Hsosn_3</strain>
        <tissue evidence="4">Leaf</tissue>
    </source>
</reference>
<comment type="caution">
    <text evidence="4">The sequence shown here is derived from an EMBL/GenBank/DDBJ whole genome shotgun (WGS) entry which is preliminary data.</text>
</comment>
<protein>
    <submittedName>
        <fullName evidence="4">Uncharacterized protein</fullName>
    </submittedName>
</protein>
<proteinExistence type="inferred from homology"/>
<evidence type="ECO:0000313" key="5">
    <source>
        <dbReference type="Proteomes" id="UP001237642"/>
    </source>
</evidence>
<dbReference type="AlphaFoldDB" id="A0AAD8MHK2"/>
<sequence length="284" mass="31745">MMEAESSERNRGLKREAEEHQNIEKGKALQFELESSQPIPSNNSAQLVSAVDEIRQVKLQFEMVTNSEDRKTKQADVASAELLILKKNLAETREDIKTQLLDCKDSEVHAQALIEEPSIDPAAALFPYCIINFTHCHPLPLRHHCTSLNPPLFFPTYCTKTLHYLLSSDLHEINMFSSVSCGNTISLLIYTHLFNHKSMSPSPQDTTIKASQSPQATAISKTTSMSPSSQDTTIKASQSPQVTAISKITTCRHLHLFEIMISRKANYKQITSLNKATTVSITPY</sequence>
<keyword evidence="5" id="KW-1185">Reference proteome</keyword>
<accession>A0AAD8MHK2</accession>
<keyword evidence="2" id="KW-0175">Coiled coil</keyword>
<feature type="compositionally biased region" description="Basic and acidic residues" evidence="3">
    <location>
        <begin position="1"/>
        <end position="27"/>
    </location>
</feature>